<dbReference type="EMBL" id="SEYY01021558">
    <property type="protein sequence ID" value="KAB7496264.1"/>
    <property type="molecule type" value="Genomic_DNA"/>
</dbReference>
<keyword evidence="1" id="KW-0175">Coiled coil</keyword>
<feature type="coiled-coil region" evidence="1">
    <location>
        <begin position="89"/>
        <end position="158"/>
    </location>
</feature>
<feature type="compositionally biased region" description="Low complexity" evidence="2">
    <location>
        <begin position="1"/>
        <end position="13"/>
    </location>
</feature>
<feature type="compositionally biased region" description="Basic and acidic residues" evidence="2">
    <location>
        <begin position="340"/>
        <end position="360"/>
    </location>
</feature>
<gene>
    <name evidence="3" type="ORF">Anas_09769</name>
</gene>
<feature type="compositionally biased region" description="Basic and acidic residues" evidence="2">
    <location>
        <begin position="299"/>
        <end position="309"/>
    </location>
</feature>
<organism evidence="3 4">
    <name type="scientific">Armadillidium nasatum</name>
    <dbReference type="NCBI Taxonomy" id="96803"/>
    <lineage>
        <taxon>Eukaryota</taxon>
        <taxon>Metazoa</taxon>
        <taxon>Ecdysozoa</taxon>
        <taxon>Arthropoda</taxon>
        <taxon>Crustacea</taxon>
        <taxon>Multicrustacea</taxon>
        <taxon>Malacostraca</taxon>
        <taxon>Eumalacostraca</taxon>
        <taxon>Peracarida</taxon>
        <taxon>Isopoda</taxon>
        <taxon>Oniscidea</taxon>
        <taxon>Crinocheta</taxon>
        <taxon>Armadillidiidae</taxon>
        <taxon>Armadillidium</taxon>
    </lineage>
</organism>
<evidence type="ECO:0000313" key="4">
    <source>
        <dbReference type="Proteomes" id="UP000326759"/>
    </source>
</evidence>
<evidence type="ECO:0000256" key="2">
    <source>
        <dbReference type="SAM" id="MobiDB-lite"/>
    </source>
</evidence>
<dbReference type="Proteomes" id="UP000326759">
    <property type="component" value="Unassembled WGS sequence"/>
</dbReference>
<evidence type="ECO:0000256" key="1">
    <source>
        <dbReference type="SAM" id="Coils"/>
    </source>
</evidence>
<dbReference type="AlphaFoldDB" id="A0A5N5SQ84"/>
<accession>A0A5N5SQ84</accession>
<keyword evidence="4" id="KW-1185">Reference proteome</keyword>
<protein>
    <submittedName>
        <fullName evidence="3">Uncharacterized protein</fullName>
    </submittedName>
</protein>
<sequence>MIMNNSKSSLSSSDKSDEDDERVHNIESLNVEPEDQQEHPQRNNEHILLTSRKAKKHVTIQVDSPLSDTNVLEAENALERLGNDFQNGFEEIKNALKKLKGEKQSFEVHIRSLEDALKNSAKDKENCANIIQQQEIQINALKAELDAWEKKTIKLQGENITLQSDHEDHMNSIADQHRKKLVARRTLRKWKEKIQPKDISKSQLSLIVSLSNSIFFFFRFYKIMEENEKLKKELIIYQKSTKDAFLRSASVLNTEALSLFQNTTSRLVNLPFRDDLSSGFVNTDNDSTGSSESSLNLSSERKFSNEKENKRKSHSVTEYLKHSFRKDKFLKKSDKALSDIDRRTNLGRPEKSHSDNEIQNKSRHYARVADFAPDSLRRETREIMKQLESAKNPYTRFASEKPMSPSSTACHSKNHVHICHCTPLPGRTGSCPYCFPNQNINFRDFSKPSRPQPKQNVNIGQEKESFSTKCVTGERGRVIYKPSGSTVVVEKHVP</sequence>
<comment type="caution">
    <text evidence="3">The sequence shown here is derived from an EMBL/GenBank/DDBJ whole genome shotgun (WGS) entry which is preliminary data.</text>
</comment>
<evidence type="ECO:0000313" key="3">
    <source>
        <dbReference type="EMBL" id="KAB7496264.1"/>
    </source>
</evidence>
<proteinExistence type="predicted"/>
<reference evidence="3 4" key="1">
    <citation type="journal article" date="2019" name="PLoS Biol.">
        <title>Sex chromosomes control vertical transmission of feminizing Wolbachia symbionts in an isopod.</title>
        <authorList>
            <person name="Becking T."/>
            <person name="Chebbi M.A."/>
            <person name="Giraud I."/>
            <person name="Moumen B."/>
            <person name="Laverre T."/>
            <person name="Caubet Y."/>
            <person name="Peccoud J."/>
            <person name="Gilbert C."/>
            <person name="Cordaux R."/>
        </authorList>
    </citation>
    <scope>NUCLEOTIDE SEQUENCE [LARGE SCALE GENOMIC DNA]</scope>
    <source>
        <strain evidence="3">ANa2</strain>
        <tissue evidence="3">Whole body excluding digestive tract and cuticle</tissue>
    </source>
</reference>
<feature type="region of interest" description="Disordered" evidence="2">
    <location>
        <begin position="283"/>
        <end position="315"/>
    </location>
</feature>
<name>A0A5N5SQ84_9CRUS</name>
<feature type="region of interest" description="Disordered" evidence="2">
    <location>
        <begin position="340"/>
        <end position="361"/>
    </location>
</feature>
<dbReference type="OrthoDB" id="6375098at2759"/>
<feature type="region of interest" description="Disordered" evidence="2">
    <location>
        <begin position="1"/>
        <end position="42"/>
    </location>
</feature>
<feature type="compositionally biased region" description="Low complexity" evidence="2">
    <location>
        <begin position="283"/>
        <end position="298"/>
    </location>
</feature>